<dbReference type="AlphaFoldDB" id="A0A210R103"/>
<dbReference type="InterPro" id="IPR000210">
    <property type="entry name" value="BTB/POZ_dom"/>
</dbReference>
<dbReference type="Pfam" id="PF07707">
    <property type="entry name" value="BACK"/>
    <property type="match status" value="1"/>
</dbReference>
<dbReference type="Gene3D" id="3.30.710.10">
    <property type="entry name" value="Potassium Channel Kv1.1, Chain A"/>
    <property type="match status" value="1"/>
</dbReference>
<dbReference type="InterPro" id="IPR017096">
    <property type="entry name" value="BTB-kelch_protein"/>
</dbReference>
<dbReference type="SMART" id="SM00225">
    <property type="entry name" value="BTB"/>
    <property type="match status" value="1"/>
</dbReference>
<evidence type="ECO:0000259" key="3">
    <source>
        <dbReference type="PROSITE" id="PS50097"/>
    </source>
</evidence>
<dbReference type="InterPro" id="IPR011705">
    <property type="entry name" value="BACK"/>
</dbReference>
<dbReference type="Gene3D" id="1.25.40.420">
    <property type="match status" value="1"/>
</dbReference>
<dbReference type="PANTHER" id="PTHR45632">
    <property type="entry name" value="LD33804P"/>
    <property type="match status" value="1"/>
</dbReference>
<dbReference type="Pfam" id="PF24681">
    <property type="entry name" value="Kelch_KLHDC2_KLHL20_DRC7"/>
    <property type="match status" value="1"/>
</dbReference>
<evidence type="ECO:0000313" key="5">
    <source>
        <dbReference type="Proteomes" id="UP000242188"/>
    </source>
</evidence>
<dbReference type="InterPro" id="IPR015915">
    <property type="entry name" value="Kelch-typ_b-propeller"/>
</dbReference>
<feature type="domain" description="BTB" evidence="3">
    <location>
        <begin position="27"/>
        <end position="94"/>
    </location>
</feature>
<organism evidence="4 5">
    <name type="scientific">Mizuhopecten yessoensis</name>
    <name type="common">Japanese scallop</name>
    <name type="synonym">Patinopecten yessoensis</name>
    <dbReference type="NCBI Taxonomy" id="6573"/>
    <lineage>
        <taxon>Eukaryota</taxon>
        <taxon>Metazoa</taxon>
        <taxon>Spiralia</taxon>
        <taxon>Lophotrochozoa</taxon>
        <taxon>Mollusca</taxon>
        <taxon>Bivalvia</taxon>
        <taxon>Autobranchia</taxon>
        <taxon>Pteriomorphia</taxon>
        <taxon>Pectinida</taxon>
        <taxon>Pectinoidea</taxon>
        <taxon>Pectinidae</taxon>
        <taxon>Mizuhopecten</taxon>
    </lineage>
</organism>
<evidence type="ECO:0000313" key="4">
    <source>
        <dbReference type="EMBL" id="OWF54667.1"/>
    </source>
</evidence>
<dbReference type="FunFam" id="1.25.40.420:FF:000001">
    <property type="entry name" value="Kelch-like family member 12"/>
    <property type="match status" value="1"/>
</dbReference>
<dbReference type="STRING" id="6573.A0A210R103"/>
<accession>A0A210R103</accession>
<evidence type="ECO:0000256" key="1">
    <source>
        <dbReference type="ARBA" id="ARBA00022441"/>
    </source>
</evidence>
<protein>
    <submittedName>
        <fullName evidence="4">Kelch-like protein 24</fullName>
    </submittedName>
</protein>
<proteinExistence type="predicted"/>
<dbReference type="EMBL" id="NEDP02000942">
    <property type="protein sequence ID" value="OWF54667.1"/>
    <property type="molecule type" value="Genomic_DNA"/>
</dbReference>
<dbReference type="SMART" id="SM00875">
    <property type="entry name" value="BACK"/>
    <property type="match status" value="1"/>
</dbReference>
<dbReference type="SUPFAM" id="SSF54695">
    <property type="entry name" value="POZ domain"/>
    <property type="match status" value="1"/>
</dbReference>
<gene>
    <name evidence="4" type="ORF">KP79_PYT25382</name>
</gene>
<dbReference type="SUPFAM" id="SSF117281">
    <property type="entry name" value="Kelch motif"/>
    <property type="match status" value="1"/>
</dbReference>
<dbReference type="Gene3D" id="2.120.10.80">
    <property type="entry name" value="Kelch-type beta propeller"/>
    <property type="match status" value="1"/>
</dbReference>
<name>A0A210R103_MIZYE</name>
<dbReference type="PANTHER" id="PTHR45632:SF5">
    <property type="entry name" value="KELCH-LIKE PROTEIN 22"/>
    <property type="match status" value="1"/>
</dbReference>
<dbReference type="PROSITE" id="PS50097">
    <property type="entry name" value="BTB"/>
    <property type="match status" value="1"/>
</dbReference>
<keyword evidence="2" id="KW-0677">Repeat</keyword>
<evidence type="ECO:0000256" key="2">
    <source>
        <dbReference type="ARBA" id="ARBA00022737"/>
    </source>
</evidence>
<keyword evidence="1" id="KW-0880">Kelch repeat</keyword>
<dbReference type="SMART" id="SM00612">
    <property type="entry name" value="Kelch"/>
    <property type="match status" value="4"/>
</dbReference>
<reference evidence="4 5" key="1">
    <citation type="journal article" date="2017" name="Nat. Ecol. Evol.">
        <title>Scallop genome provides insights into evolution of bilaterian karyotype and development.</title>
        <authorList>
            <person name="Wang S."/>
            <person name="Zhang J."/>
            <person name="Jiao W."/>
            <person name="Li J."/>
            <person name="Xun X."/>
            <person name="Sun Y."/>
            <person name="Guo X."/>
            <person name="Huan P."/>
            <person name="Dong B."/>
            <person name="Zhang L."/>
            <person name="Hu X."/>
            <person name="Sun X."/>
            <person name="Wang J."/>
            <person name="Zhao C."/>
            <person name="Wang Y."/>
            <person name="Wang D."/>
            <person name="Huang X."/>
            <person name="Wang R."/>
            <person name="Lv J."/>
            <person name="Li Y."/>
            <person name="Zhang Z."/>
            <person name="Liu B."/>
            <person name="Lu W."/>
            <person name="Hui Y."/>
            <person name="Liang J."/>
            <person name="Zhou Z."/>
            <person name="Hou R."/>
            <person name="Li X."/>
            <person name="Liu Y."/>
            <person name="Li H."/>
            <person name="Ning X."/>
            <person name="Lin Y."/>
            <person name="Zhao L."/>
            <person name="Xing Q."/>
            <person name="Dou J."/>
            <person name="Li Y."/>
            <person name="Mao J."/>
            <person name="Guo H."/>
            <person name="Dou H."/>
            <person name="Li T."/>
            <person name="Mu C."/>
            <person name="Jiang W."/>
            <person name="Fu Q."/>
            <person name="Fu X."/>
            <person name="Miao Y."/>
            <person name="Liu J."/>
            <person name="Yu Q."/>
            <person name="Li R."/>
            <person name="Liao H."/>
            <person name="Li X."/>
            <person name="Kong Y."/>
            <person name="Jiang Z."/>
            <person name="Chourrout D."/>
            <person name="Li R."/>
            <person name="Bao Z."/>
        </authorList>
    </citation>
    <scope>NUCLEOTIDE SEQUENCE [LARGE SCALE GENOMIC DNA]</scope>
    <source>
        <strain evidence="4 5">PY_sf001</strain>
    </source>
</reference>
<dbReference type="InterPro" id="IPR006652">
    <property type="entry name" value="Kelch_1"/>
</dbReference>
<dbReference type="OrthoDB" id="19132at2759"/>
<dbReference type="InterPro" id="IPR011333">
    <property type="entry name" value="SKP1/BTB/POZ_sf"/>
</dbReference>
<dbReference type="PIRSF" id="PIRSF037037">
    <property type="entry name" value="Kelch-like_protein_gigaxonin"/>
    <property type="match status" value="1"/>
</dbReference>
<dbReference type="Proteomes" id="UP000242188">
    <property type="component" value="Unassembled WGS sequence"/>
</dbReference>
<sequence>MPANWKHDLAVFIHESFEGMYKDGRHTDVEIIVGDKTFNCHKTVLAAVSPYFDAMFSSGMRESLDGVVTLHNIDKEIFERILDFVYCGERVVTVENAQELIKAAAIFQVRYLHDKCEQFLLEKICAENCIGAWKLAKSHDCPQLCLKAWSLIMEHFNDICRSEDFTWLDVDDIISIITDYHLMVANEEVVCDAVFRWYNVKPQERKEDTIRLFEHLRLPLLGSEYLLHEIEPMQIVAESPRCREIVKEAISYQMLLARRPEFNSSRIAFRQFSNLEEVLVIIGGYNAVGDKVSDLLAYSFQQERWCTLTQLPIVLGREFATCAYGNDIFVSGGSQRLDILLRYRSENNDWYRCTSLIQGRRRHAMVAVGGSIYVIGGYDDNVKEELHRTLSSVDEYNIQTRSWSSIGSLQVAVRSMTAAVSKDKILVFGGILPDDKETDAVQCFDTRLGVTCFLSGMPSKCKMAKAVVLEKQLYVVCTDGSIVEMSEDGKCRTIETLSAFSRRRFGLVHHNGSILIIGGESSGVVHQDIVAFSPEQKNVQVLSSPKLPSRANFGGLKIVIQKKFLTRDHRRDREPTPRPQAIYN</sequence>
<keyword evidence="5" id="KW-1185">Reference proteome</keyword>
<comment type="caution">
    <text evidence="4">The sequence shown here is derived from an EMBL/GenBank/DDBJ whole genome shotgun (WGS) entry which is preliminary data.</text>
</comment>
<dbReference type="Pfam" id="PF00651">
    <property type="entry name" value="BTB"/>
    <property type="match status" value="1"/>
</dbReference>